<reference evidence="2" key="1">
    <citation type="journal article" date="2011" name="Nat. Biotechnol.">
        <title>The genomic sequence of the Chinese hamster ovary (CHO)-K1 cell line.</title>
        <authorList>
            <person name="Xu X."/>
            <person name="Nagarajan H."/>
            <person name="Lewis N.E."/>
            <person name="Pan S."/>
            <person name="Cai Z."/>
            <person name="Liu X."/>
            <person name="Chen W."/>
            <person name="Xie M."/>
            <person name="Wang W."/>
            <person name="Hammond S."/>
            <person name="Andersen M.R."/>
            <person name="Neff N."/>
            <person name="Passarelli B."/>
            <person name="Koh W."/>
            <person name="Fan H.C."/>
            <person name="Wang J."/>
            <person name="Gui Y."/>
            <person name="Lee K.H."/>
            <person name="Betenbaugh M.J."/>
            <person name="Quake S.R."/>
            <person name="Famili I."/>
            <person name="Palsson B.O."/>
            <person name="Wang J."/>
        </authorList>
    </citation>
    <scope>NUCLEOTIDE SEQUENCE [LARGE SCALE GENOMIC DNA]</scope>
    <source>
        <strain evidence="2">CHO K1 cell line</strain>
    </source>
</reference>
<dbReference type="InParanoid" id="G3IDD8"/>
<dbReference type="Proteomes" id="UP000001075">
    <property type="component" value="Unassembled WGS sequence"/>
</dbReference>
<accession>G3IDD8</accession>
<sequence>MRAGAALQRWLGLYLSTARIKGEDTIGAFPMFVPPTKDVDLSITHRHATALLSGQTDRQLTGM</sequence>
<name>G3IDD8_CRIGR</name>
<dbReference type="EMBL" id="JH002044">
    <property type="protein sequence ID" value="EGW02230.1"/>
    <property type="molecule type" value="Genomic_DNA"/>
</dbReference>
<protein>
    <submittedName>
        <fullName evidence="1">Uncharacterized protein</fullName>
    </submittedName>
</protein>
<evidence type="ECO:0000313" key="1">
    <source>
        <dbReference type="EMBL" id="EGW02230.1"/>
    </source>
</evidence>
<proteinExistence type="predicted"/>
<gene>
    <name evidence="1" type="ORF">I79_021714</name>
</gene>
<dbReference type="AlphaFoldDB" id="G3IDD8"/>
<organism evidence="1 2">
    <name type="scientific">Cricetulus griseus</name>
    <name type="common">Chinese hamster</name>
    <name type="synonym">Cricetulus barabensis griseus</name>
    <dbReference type="NCBI Taxonomy" id="10029"/>
    <lineage>
        <taxon>Eukaryota</taxon>
        <taxon>Metazoa</taxon>
        <taxon>Chordata</taxon>
        <taxon>Craniata</taxon>
        <taxon>Vertebrata</taxon>
        <taxon>Euteleostomi</taxon>
        <taxon>Mammalia</taxon>
        <taxon>Eutheria</taxon>
        <taxon>Euarchontoglires</taxon>
        <taxon>Glires</taxon>
        <taxon>Rodentia</taxon>
        <taxon>Myomorpha</taxon>
        <taxon>Muroidea</taxon>
        <taxon>Cricetidae</taxon>
        <taxon>Cricetinae</taxon>
        <taxon>Cricetulus</taxon>
    </lineage>
</organism>
<evidence type="ECO:0000313" key="2">
    <source>
        <dbReference type="Proteomes" id="UP000001075"/>
    </source>
</evidence>